<organism evidence="1 2">
    <name type="scientific">Micromonospora kangleipakensis</name>
    <dbReference type="NCBI Taxonomy" id="1077942"/>
    <lineage>
        <taxon>Bacteria</taxon>
        <taxon>Bacillati</taxon>
        <taxon>Actinomycetota</taxon>
        <taxon>Actinomycetes</taxon>
        <taxon>Micromonosporales</taxon>
        <taxon>Micromonosporaceae</taxon>
        <taxon>Micromonospora</taxon>
    </lineage>
</organism>
<gene>
    <name evidence="1" type="ORF">EV384_3462</name>
</gene>
<dbReference type="AlphaFoldDB" id="A0A4Q8BBM1"/>
<evidence type="ECO:0000313" key="1">
    <source>
        <dbReference type="EMBL" id="RZU74958.1"/>
    </source>
</evidence>
<evidence type="ECO:0000313" key="2">
    <source>
        <dbReference type="Proteomes" id="UP000294114"/>
    </source>
</evidence>
<dbReference type="Proteomes" id="UP000294114">
    <property type="component" value="Unassembled WGS sequence"/>
</dbReference>
<dbReference type="EMBL" id="SHLD01000001">
    <property type="protein sequence ID" value="RZU74958.1"/>
    <property type="molecule type" value="Genomic_DNA"/>
</dbReference>
<protein>
    <submittedName>
        <fullName evidence="1">Uncharacterized protein</fullName>
    </submittedName>
</protein>
<reference evidence="1 2" key="1">
    <citation type="submission" date="2019-02" db="EMBL/GenBank/DDBJ databases">
        <title>Sequencing the genomes of 1000 actinobacteria strains.</title>
        <authorList>
            <person name="Klenk H.-P."/>
        </authorList>
    </citation>
    <scope>NUCLEOTIDE SEQUENCE [LARGE SCALE GENOMIC DNA]</scope>
    <source>
        <strain evidence="1 2">DSM 45612</strain>
    </source>
</reference>
<keyword evidence="2" id="KW-1185">Reference proteome</keyword>
<accession>A0A4Q8BBM1</accession>
<sequence length="35" mass="3928">MTPVPLDPRQHRATNVRAGVMSPHVQPILTRVPVR</sequence>
<comment type="caution">
    <text evidence="1">The sequence shown here is derived from an EMBL/GenBank/DDBJ whole genome shotgun (WGS) entry which is preliminary data.</text>
</comment>
<proteinExistence type="predicted"/>
<name>A0A4Q8BBM1_9ACTN</name>